<protein>
    <recommendedName>
        <fullName evidence="10">DNA 5'-3' helicase</fullName>
        <ecNumber evidence="10">5.6.2.3</ecNumber>
    </recommendedName>
</protein>
<evidence type="ECO:0000256" key="2">
    <source>
        <dbReference type="ARBA" id="ARBA00022515"/>
    </source>
</evidence>
<evidence type="ECO:0000313" key="13">
    <source>
        <dbReference type="EMBL" id="QJA45218.1"/>
    </source>
</evidence>
<dbReference type="GO" id="GO:0003677">
    <property type="term" value="F:DNA binding"/>
    <property type="evidence" value="ECO:0007669"/>
    <property type="project" value="UniProtKB-KW"/>
</dbReference>
<evidence type="ECO:0000256" key="6">
    <source>
        <dbReference type="ARBA" id="ARBA00022806"/>
    </source>
</evidence>
<proteinExistence type="inferred from homology"/>
<dbReference type="SUPFAM" id="SSF52540">
    <property type="entry name" value="P-loop containing nucleoside triphosphate hydrolases"/>
    <property type="match status" value="1"/>
</dbReference>
<keyword evidence="7" id="KW-0067">ATP-binding</keyword>
<dbReference type="PANTHER" id="PTHR30153:SF2">
    <property type="entry name" value="REPLICATIVE DNA HELICASE"/>
    <property type="match status" value="1"/>
</dbReference>
<evidence type="ECO:0000313" key="15">
    <source>
        <dbReference type="EMBL" id="QJI04862.1"/>
    </source>
</evidence>
<evidence type="ECO:0000256" key="4">
    <source>
        <dbReference type="ARBA" id="ARBA00022741"/>
    </source>
</evidence>
<keyword evidence="2" id="KW-0639">Primosome</keyword>
<keyword evidence="8" id="KW-0238">DNA-binding</keyword>
<keyword evidence="9" id="KW-0413">Isomerase</keyword>
<evidence type="ECO:0000256" key="10">
    <source>
        <dbReference type="ARBA" id="ARBA00044969"/>
    </source>
</evidence>
<dbReference type="InterPro" id="IPR036185">
    <property type="entry name" value="DNA_heli_DnaB-like_N_sf"/>
</dbReference>
<evidence type="ECO:0000256" key="1">
    <source>
        <dbReference type="ARBA" id="ARBA00008428"/>
    </source>
</evidence>
<dbReference type="InterPro" id="IPR027417">
    <property type="entry name" value="P-loop_NTPase"/>
</dbReference>
<dbReference type="EMBL" id="MT143987">
    <property type="protein sequence ID" value="QJA45218.1"/>
    <property type="molecule type" value="Genomic_DNA"/>
</dbReference>
<evidence type="ECO:0000256" key="3">
    <source>
        <dbReference type="ARBA" id="ARBA00022705"/>
    </source>
</evidence>
<accession>A0A6H1ZCE8</accession>
<dbReference type="GO" id="GO:0005829">
    <property type="term" value="C:cytosol"/>
    <property type="evidence" value="ECO:0007669"/>
    <property type="project" value="TreeGrafter"/>
</dbReference>
<evidence type="ECO:0000259" key="12">
    <source>
        <dbReference type="PROSITE" id="PS51199"/>
    </source>
</evidence>
<dbReference type="AlphaFoldDB" id="A0A6H1ZCE8"/>
<organism evidence="13">
    <name type="scientific">viral metagenome</name>
    <dbReference type="NCBI Taxonomy" id="1070528"/>
    <lineage>
        <taxon>unclassified sequences</taxon>
        <taxon>metagenomes</taxon>
        <taxon>organismal metagenomes</taxon>
    </lineage>
</organism>
<dbReference type="GO" id="GO:0005524">
    <property type="term" value="F:ATP binding"/>
    <property type="evidence" value="ECO:0007669"/>
    <property type="project" value="UniProtKB-KW"/>
</dbReference>
<dbReference type="SUPFAM" id="SSF48024">
    <property type="entry name" value="N-terminal domain of DnaB helicase"/>
    <property type="match status" value="1"/>
</dbReference>
<dbReference type="SMART" id="SM00382">
    <property type="entry name" value="AAA"/>
    <property type="match status" value="1"/>
</dbReference>
<dbReference type="EMBL" id="MT141576">
    <property type="protein sequence ID" value="QJA67797.1"/>
    <property type="molecule type" value="Genomic_DNA"/>
</dbReference>
<dbReference type="Gene3D" id="3.40.50.300">
    <property type="entry name" value="P-loop containing nucleotide triphosphate hydrolases"/>
    <property type="match status" value="1"/>
</dbReference>
<keyword evidence="3" id="KW-0235">DNA replication</keyword>
<dbReference type="Pfam" id="PF03796">
    <property type="entry name" value="DnaB_C"/>
    <property type="match status" value="1"/>
</dbReference>
<feature type="domain" description="SF4 helicase" evidence="12">
    <location>
        <begin position="178"/>
        <end position="483"/>
    </location>
</feature>
<keyword evidence="4" id="KW-0547">Nucleotide-binding</keyword>
<keyword evidence="6 13" id="KW-0347">Helicase</keyword>
<evidence type="ECO:0000256" key="9">
    <source>
        <dbReference type="ARBA" id="ARBA00023235"/>
    </source>
</evidence>
<dbReference type="Pfam" id="PF00772">
    <property type="entry name" value="DnaB"/>
    <property type="match status" value="1"/>
</dbReference>
<dbReference type="PANTHER" id="PTHR30153">
    <property type="entry name" value="REPLICATIVE DNA HELICASE DNAB"/>
    <property type="match status" value="1"/>
</dbReference>
<evidence type="ECO:0000256" key="7">
    <source>
        <dbReference type="ARBA" id="ARBA00022840"/>
    </source>
</evidence>
<dbReference type="Gene3D" id="1.10.860.10">
    <property type="entry name" value="DNAb Helicase, Chain A"/>
    <property type="match status" value="1"/>
</dbReference>
<dbReference type="InterPro" id="IPR016136">
    <property type="entry name" value="DNA_helicase_N/primase_C"/>
</dbReference>
<evidence type="ECO:0000256" key="8">
    <source>
        <dbReference type="ARBA" id="ARBA00023125"/>
    </source>
</evidence>
<name>A0A6H1ZCE8_9ZZZZ</name>
<comment type="similarity">
    <text evidence="1">Belongs to the helicase family. DnaB subfamily.</text>
</comment>
<dbReference type="PROSITE" id="PS51199">
    <property type="entry name" value="SF4_HELICASE"/>
    <property type="match status" value="1"/>
</dbReference>
<evidence type="ECO:0000313" key="14">
    <source>
        <dbReference type="EMBL" id="QJA67797.1"/>
    </source>
</evidence>
<comment type="catalytic activity">
    <reaction evidence="11">
        <text>ATP + H2O = ADP + phosphate + H(+)</text>
        <dbReference type="Rhea" id="RHEA:13065"/>
        <dbReference type="ChEBI" id="CHEBI:15377"/>
        <dbReference type="ChEBI" id="CHEBI:15378"/>
        <dbReference type="ChEBI" id="CHEBI:30616"/>
        <dbReference type="ChEBI" id="CHEBI:43474"/>
        <dbReference type="ChEBI" id="CHEBI:456216"/>
        <dbReference type="EC" id="5.6.2.3"/>
    </reaction>
</comment>
<sequence length="486" mass="54568">MDPRDQGEAIKSLPANLESEQALLGILMFDNEVFYRLDRMDPSQFYEPFHQRIFAAIASNIASGMLAEPTTLMDRFKTDPAFEEFGGLRYFADLVDRAPPSGNAPAYARSIIDNALRRQISILGDALRSEAPDSDHEPRDIIGKAESSLLAMQVSNRKTRLVSAGEASSRVLSELDAPKEERHGILTGLEPLDRMLGPLLPGDLALLMGRPSMGKSAAAECIAINIAAPGWAEYINQADTMPEATNGVIQINGEMSPEQMARRHLTDIAFSAWMGDGPKYSDIRKGEVTYNQRQMLGRADEVLRRMPMTMLRRRLKMSELRSLARRQASEWHRKGVSLSALIIDHVGLVKPDGGRMDRYEAQTEISNGLKELAEELQCVVIGLNQMNRENEKREDKRPQLSDLRDSGSWEQDADFVIGFYREAYYAQRQPEPKKDLEWDAWDRARKSRTIEAIVLKAREGECGTAMLWGDVARNAIRGAEPKGWFV</sequence>
<dbReference type="EC" id="5.6.2.3" evidence="10"/>
<dbReference type="EMBL" id="MT145191">
    <property type="protein sequence ID" value="QJI04862.1"/>
    <property type="molecule type" value="Genomic_DNA"/>
</dbReference>
<evidence type="ECO:0000256" key="5">
    <source>
        <dbReference type="ARBA" id="ARBA00022801"/>
    </source>
</evidence>
<gene>
    <name evidence="15" type="ORF">MM415A00124_0037</name>
    <name evidence="14" type="ORF">MM415B00156_0037</name>
    <name evidence="13" type="ORF">TM448A00198_0033</name>
</gene>
<dbReference type="InterPro" id="IPR007693">
    <property type="entry name" value="DNA_helicase_DnaB-like_N"/>
</dbReference>
<evidence type="ECO:0000256" key="11">
    <source>
        <dbReference type="ARBA" id="ARBA00048954"/>
    </source>
</evidence>
<dbReference type="InterPro" id="IPR007694">
    <property type="entry name" value="DNA_helicase_DnaB-like_C"/>
</dbReference>
<dbReference type="GO" id="GO:1990077">
    <property type="term" value="C:primosome complex"/>
    <property type="evidence" value="ECO:0007669"/>
    <property type="project" value="UniProtKB-KW"/>
</dbReference>
<dbReference type="GO" id="GO:0043139">
    <property type="term" value="F:5'-3' DNA helicase activity"/>
    <property type="evidence" value="ECO:0007669"/>
    <property type="project" value="UniProtKB-EC"/>
</dbReference>
<reference evidence="13" key="1">
    <citation type="submission" date="2020-03" db="EMBL/GenBank/DDBJ databases">
        <title>The deep terrestrial virosphere.</title>
        <authorList>
            <person name="Holmfeldt K."/>
            <person name="Nilsson E."/>
            <person name="Simone D."/>
            <person name="Lopez-Fernandez M."/>
            <person name="Wu X."/>
            <person name="de Brujin I."/>
            <person name="Lundin D."/>
            <person name="Andersson A."/>
            <person name="Bertilsson S."/>
            <person name="Dopson M."/>
        </authorList>
    </citation>
    <scope>NUCLEOTIDE SEQUENCE</scope>
    <source>
        <strain evidence="15">MM415A00124</strain>
        <strain evidence="14">MM415B00156</strain>
        <strain evidence="13">TM448A00198</strain>
    </source>
</reference>
<dbReference type="GO" id="GO:0016787">
    <property type="term" value="F:hydrolase activity"/>
    <property type="evidence" value="ECO:0007669"/>
    <property type="project" value="UniProtKB-KW"/>
</dbReference>
<dbReference type="InterPro" id="IPR003593">
    <property type="entry name" value="AAA+_ATPase"/>
</dbReference>
<dbReference type="GO" id="GO:0006269">
    <property type="term" value="P:DNA replication, synthesis of primer"/>
    <property type="evidence" value="ECO:0007669"/>
    <property type="project" value="UniProtKB-KW"/>
</dbReference>
<keyword evidence="5" id="KW-0378">Hydrolase</keyword>